<dbReference type="Pfam" id="PF02036">
    <property type="entry name" value="SCP2"/>
    <property type="match status" value="1"/>
</dbReference>
<dbReference type="GO" id="GO:0005829">
    <property type="term" value="C:cytosol"/>
    <property type="evidence" value="ECO:0007669"/>
    <property type="project" value="TreeGrafter"/>
</dbReference>
<sequence>MSLKNPAFPASEAFDVINSTLASSDAERKNAIKQGNAVFAFTLKNKAGETESWNLDLRTKGEVTKGLGDKPTVTLALSDDDFGKLVAGKANAQRLFMSGKLKVKGDVMKATKLEPILAKSRPAVAKL</sequence>
<proteinExistence type="predicted"/>
<dbReference type="PANTHER" id="PTHR10094:SF25">
    <property type="entry name" value="SCP2 STEROL-BINDING DOMAIN-CONTAINING PROTEIN 1"/>
    <property type="match status" value="1"/>
</dbReference>
<evidence type="ECO:0000313" key="3">
    <source>
        <dbReference type="Proteomes" id="UP000054321"/>
    </source>
</evidence>
<evidence type="ECO:0000259" key="1">
    <source>
        <dbReference type="Pfam" id="PF02036"/>
    </source>
</evidence>
<organism evidence="2 3">
    <name type="scientific">Oidiodendron maius (strain Zn)</name>
    <dbReference type="NCBI Taxonomy" id="913774"/>
    <lineage>
        <taxon>Eukaryota</taxon>
        <taxon>Fungi</taxon>
        <taxon>Dikarya</taxon>
        <taxon>Ascomycota</taxon>
        <taxon>Pezizomycotina</taxon>
        <taxon>Leotiomycetes</taxon>
        <taxon>Leotiomycetes incertae sedis</taxon>
        <taxon>Myxotrichaceae</taxon>
        <taxon>Oidiodendron</taxon>
    </lineage>
</organism>
<name>A0A0C3HB71_OIDMZ</name>
<accession>A0A0C3HB71</accession>
<evidence type="ECO:0000313" key="2">
    <source>
        <dbReference type="EMBL" id="KIN05486.1"/>
    </source>
</evidence>
<dbReference type="Proteomes" id="UP000054321">
    <property type="component" value="Unassembled WGS sequence"/>
</dbReference>
<reference evidence="3" key="2">
    <citation type="submission" date="2015-01" db="EMBL/GenBank/DDBJ databases">
        <title>Evolutionary Origins and Diversification of the Mycorrhizal Mutualists.</title>
        <authorList>
            <consortium name="DOE Joint Genome Institute"/>
            <consortium name="Mycorrhizal Genomics Consortium"/>
            <person name="Kohler A."/>
            <person name="Kuo A."/>
            <person name="Nagy L.G."/>
            <person name="Floudas D."/>
            <person name="Copeland A."/>
            <person name="Barry K.W."/>
            <person name="Cichocki N."/>
            <person name="Veneault-Fourrey C."/>
            <person name="LaButti K."/>
            <person name="Lindquist E.A."/>
            <person name="Lipzen A."/>
            <person name="Lundell T."/>
            <person name="Morin E."/>
            <person name="Murat C."/>
            <person name="Riley R."/>
            <person name="Ohm R."/>
            <person name="Sun H."/>
            <person name="Tunlid A."/>
            <person name="Henrissat B."/>
            <person name="Grigoriev I.V."/>
            <person name="Hibbett D.S."/>
            <person name="Martin F."/>
        </authorList>
    </citation>
    <scope>NUCLEOTIDE SEQUENCE [LARGE SCALE GENOMIC DNA]</scope>
    <source>
        <strain evidence="3">Zn</strain>
    </source>
</reference>
<protein>
    <recommendedName>
        <fullName evidence="1">SCP2 domain-containing protein</fullName>
    </recommendedName>
</protein>
<keyword evidence="3" id="KW-1185">Reference proteome</keyword>
<reference evidence="2 3" key="1">
    <citation type="submission" date="2014-04" db="EMBL/GenBank/DDBJ databases">
        <authorList>
            <consortium name="DOE Joint Genome Institute"/>
            <person name="Kuo A."/>
            <person name="Martino E."/>
            <person name="Perotto S."/>
            <person name="Kohler A."/>
            <person name="Nagy L.G."/>
            <person name="Floudas D."/>
            <person name="Copeland A."/>
            <person name="Barry K.W."/>
            <person name="Cichocki N."/>
            <person name="Veneault-Fourrey C."/>
            <person name="LaButti K."/>
            <person name="Lindquist E.A."/>
            <person name="Lipzen A."/>
            <person name="Lundell T."/>
            <person name="Morin E."/>
            <person name="Murat C."/>
            <person name="Sun H."/>
            <person name="Tunlid A."/>
            <person name="Henrissat B."/>
            <person name="Grigoriev I.V."/>
            <person name="Hibbett D.S."/>
            <person name="Martin F."/>
            <person name="Nordberg H.P."/>
            <person name="Cantor M.N."/>
            <person name="Hua S.X."/>
        </authorList>
    </citation>
    <scope>NUCLEOTIDE SEQUENCE [LARGE SCALE GENOMIC DNA]</scope>
    <source>
        <strain evidence="2 3">Zn</strain>
    </source>
</reference>
<dbReference type="EMBL" id="KN832871">
    <property type="protein sequence ID" value="KIN05486.1"/>
    <property type="molecule type" value="Genomic_DNA"/>
</dbReference>
<gene>
    <name evidence="2" type="ORF">OIDMADRAFT_16837</name>
</gene>
<dbReference type="PANTHER" id="PTHR10094">
    <property type="entry name" value="STEROL CARRIER PROTEIN 2 SCP-2 FAMILY PROTEIN"/>
    <property type="match status" value="1"/>
</dbReference>
<dbReference type="InterPro" id="IPR003033">
    <property type="entry name" value="SCP2_sterol-bd_dom"/>
</dbReference>
<dbReference type="FunFam" id="3.30.1050.10:FF:000001">
    <property type="entry name" value="Putative Non-specific lipid-transfer protein"/>
    <property type="match status" value="1"/>
</dbReference>
<dbReference type="HOGENOM" id="CLU_105945_0_2_1"/>
<dbReference type="InterPro" id="IPR036527">
    <property type="entry name" value="SCP2_sterol-bd_dom_sf"/>
</dbReference>
<dbReference type="SUPFAM" id="SSF55718">
    <property type="entry name" value="SCP-like"/>
    <property type="match status" value="1"/>
</dbReference>
<dbReference type="Gene3D" id="3.30.1050.10">
    <property type="entry name" value="SCP2 sterol-binding domain"/>
    <property type="match status" value="1"/>
</dbReference>
<feature type="domain" description="SCP2" evidence="1">
    <location>
        <begin position="20"/>
        <end position="117"/>
    </location>
</feature>
<dbReference type="OrthoDB" id="10265837at2759"/>
<dbReference type="AlphaFoldDB" id="A0A0C3HB71"/>
<dbReference type="InParanoid" id="A0A0C3HB71"/>
<dbReference type="STRING" id="913774.A0A0C3HB71"/>